<dbReference type="EnsemblPlants" id="AET1Gv20699600.3">
    <property type="protein sequence ID" value="AET1Gv20699600.3"/>
    <property type="gene ID" value="AET1Gv20699600"/>
</dbReference>
<evidence type="ECO:0000313" key="1">
    <source>
        <dbReference type="EnsemblPlants" id="AET1Gv20699600.2"/>
    </source>
</evidence>
<keyword evidence="2" id="KW-1185">Reference proteome</keyword>
<evidence type="ECO:0008006" key="3">
    <source>
        <dbReference type="Google" id="ProtNLM"/>
    </source>
</evidence>
<dbReference type="PANTHER" id="PTHR33170">
    <property type="entry name" value="DUF4283 DOMAIN-CONTAINING PROTEIN-RELATED"/>
    <property type="match status" value="1"/>
</dbReference>
<reference evidence="1" key="3">
    <citation type="journal article" date="2017" name="Nature">
        <title>Genome sequence of the progenitor of the wheat D genome Aegilops tauschii.</title>
        <authorList>
            <person name="Luo M.C."/>
            <person name="Gu Y.Q."/>
            <person name="Puiu D."/>
            <person name="Wang H."/>
            <person name="Twardziok S.O."/>
            <person name="Deal K.R."/>
            <person name="Huo N."/>
            <person name="Zhu T."/>
            <person name="Wang L."/>
            <person name="Wang Y."/>
            <person name="McGuire P.E."/>
            <person name="Liu S."/>
            <person name="Long H."/>
            <person name="Ramasamy R.K."/>
            <person name="Rodriguez J.C."/>
            <person name="Van S.L."/>
            <person name="Yuan L."/>
            <person name="Wang Z."/>
            <person name="Xia Z."/>
            <person name="Xiao L."/>
            <person name="Anderson O.D."/>
            <person name="Ouyang S."/>
            <person name="Liang Y."/>
            <person name="Zimin A.V."/>
            <person name="Pertea G."/>
            <person name="Qi P."/>
            <person name="Bennetzen J.L."/>
            <person name="Dai X."/>
            <person name="Dawson M.W."/>
            <person name="Muller H.G."/>
            <person name="Kugler K."/>
            <person name="Rivarola-Duarte L."/>
            <person name="Spannagl M."/>
            <person name="Mayer K.F.X."/>
            <person name="Lu F.H."/>
            <person name="Bevan M.W."/>
            <person name="Leroy P."/>
            <person name="Li P."/>
            <person name="You F.M."/>
            <person name="Sun Q."/>
            <person name="Liu Z."/>
            <person name="Lyons E."/>
            <person name="Wicker T."/>
            <person name="Salzberg S.L."/>
            <person name="Devos K.M."/>
            <person name="Dvorak J."/>
        </authorList>
    </citation>
    <scope>NUCLEOTIDE SEQUENCE [LARGE SCALE GENOMIC DNA]</scope>
    <source>
        <strain evidence="1">cv. AL8/78</strain>
    </source>
</reference>
<reference evidence="2" key="2">
    <citation type="journal article" date="2017" name="Nat. Plants">
        <title>The Aegilops tauschii genome reveals multiple impacts of transposons.</title>
        <authorList>
            <person name="Zhao G."/>
            <person name="Zou C."/>
            <person name="Li K."/>
            <person name="Wang K."/>
            <person name="Li T."/>
            <person name="Gao L."/>
            <person name="Zhang X."/>
            <person name="Wang H."/>
            <person name="Yang Z."/>
            <person name="Liu X."/>
            <person name="Jiang W."/>
            <person name="Mao L."/>
            <person name="Kong X."/>
            <person name="Jiao Y."/>
            <person name="Jia J."/>
        </authorList>
    </citation>
    <scope>NUCLEOTIDE SEQUENCE [LARGE SCALE GENOMIC DNA]</scope>
    <source>
        <strain evidence="2">cv. AL8/78</strain>
    </source>
</reference>
<dbReference type="AlphaFoldDB" id="A0A452ZBE8"/>
<dbReference type="Proteomes" id="UP000015105">
    <property type="component" value="Chromosome 1D"/>
</dbReference>
<name>A0A452ZBE8_AEGTS</name>
<dbReference type="PANTHER" id="PTHR33170:SF22">
    <property type="entry name" value="OS10G0417100 PROTEIN"/>
    <property type="match status" value="1"/>
</dbReference>
<reference evidence="1" key="5">
    <citation type="journal article" date="2021" name="G3 (Bethesda)">
        <title>Aegilops tauschii genome assembly Aet v5.0 features greater sequence contiguity and improved annotation.</title>
        <authorList>
            <person name="Wang L."/>
            <person name="Zhu T."/>
            <person name="Rodriguez J.C."/>
            <person name="Deal K.R."/>
            <person name="Dubcovsky J."/>
            <person name="McGuire P.E."/>
            <person name="Lux T."/>
            <person name="Spannagl M."/>
            <person name="Mayer K.F.X."/>
            <person name="Baldrich P."/>
            <person name="Meyers B.C."/>
            <person name="Huo N."/>
            <person name="Gu Y.Q."/>
            <person name="Zhou H."/>
            <person name="Devos K.M."/>
            <person name="Bennetzen J.L."/>
            <person name="Unver T."/>
            <person name="Budak H."/>
            <person name="Gulick P.J."/>
            <person name="Galiba G."/>
            <person name="Kalapos B."/>
            <person name="Nelson D.R."/>
            <person name="Li P."/>
            <person name="You F.M."/>
            <person name="Luo M.C."/>
            <person name="Dvorak J."/>
        </authorList>
    </citation>
    <scope>NUCLEOTIDE SEQUENCE [LARGE SCALE GENOMIC DNA]</scope>
    <source>
        <strain evidence="1">cv. AL8/78</strain>
    </source>
</reference>
<dbReference type="Gramene" id="AET1Gv20699600.3">
    <property type="protein sequence ID" value="AET1Gv20699600.3"/>
    <property type="gene ID" value="AET1Gv20699600"/>
</dbReference>
<accession>A0A452ZBE8</accession>
<reference evidence="2" key="1">
    <citation type="journal article" date="2014" name="Science">
        <title>Ancient hybridizations among the ancestral genomes of bread wheat.</title>
        <authorList>
            <consortium name="International Wheat Genome Sequencing Consortium,"/>
            <person name="Marcussen T."/>
            <person name="Sandve S.R."/>
            <person name="Heier L."/>
            <person name="Spannagl M."/>
            <person name="Pfeifer M."/>
            <person name="Jakobsen K.S."/>
            <person name="Wulff B.B."/>
            <person name="Steuernagel B."/>
            <person name="Mayer K.F."/>
            <person name="Olsen O.A."/>
        </authorList>
    </citation>
    <scope>NUCLEOTIDE SEQUENCE [LARGE SCALE GENOMIC DNA]</scope>
    <source>
        <strain evidence="2">cv. AL8/78</strain>
    </source>
</reference>
<protein>
    <recommendedName>
        <fullName evidence="3">DUF4283 domain-containing protein</fullName>
    </recommendedName>
</protein>
<evidence type="ECO:0000313" key="2">
    <source>
        <dbReference type="Proteomes" id="UP000015105"/>
    </source>
</evidence>
<proteinExistence type="predicted"/>
<sequence length="71" mass="7994">MRFPNASEVERACCYGKRLPLKDGLVIVCITPWSASAGAKGNMEKAWVRVRNVPLEKRCTEHVAYAGDWWA</sequence>
<dbReference type="Gramene" id="AET1Gv20699600.2">
    <property type="protein sequence ID" value="AET1Gv20699600.2"/>
    <property type="gene ID" value="AET1Gv20699600"/>
</dbReference>
<organism evidence="1 2">
    <name type="scientific">Aegilops tauschii subsp. strangulata</name>
    <name type="common">Goatgrass</name>
    <dbReference type="NCBI Taxonomy" id="200361"/>
    <lineage>
        <taxon>Eukaryota</taxon>
        <taxon>Viridiplantae</taxon>
        <taxon>Streptophyta</taxon>
        <taxon>Embryophyta</taxon>
        <taxon>Tracheophyta</taxon>
        <taxon>Spermatophyta</taxon>
        <taxon>Magnoliopsida</taxon>
        <taxon>Liliopsida</taxon>
        <taxon>Poales</taxon>
        <taxon>Poaceae</taxon>
        <taxon>BOP clade</taxon>
        <taxon>Pooideae</taxon>
        <taxon>Triticodae</taxon>
        <taxon>Triticeae</taxon>
        <taxon>Triticinae</taxon>
        <taxon>Aegilops</taxon>
    </lineage>
</organism>
<reference evidence="1" key="4">
    <citation type="submission" date="2019-03" db="UniProtKB">
        <authorList>
            <consortium name="EnsemblPlants"/>
        </authorList>
    </citation>
    <scope>IDENTIFICATION</scope>
</reference>
<dbReference type="EnsemblPlants" id="AET1Gv20699600.2">
    <property type="protein sequence ID" value="AET1Gv20699600.2"/>
    <property type="gene ID" value="AET1Gv20699600"/>
</dbReference>